<keyword evidence="4" id="KW-1003">Cell membrane</keyword>
<dbReference type="PANTHER" id="PTHR23502">
    <property type="entry name" value="MAJOR FACILITATOR SUPERFAMILY"/>
    <property type="match status" value="1"/>
</dbReference>
<feature type="domain" description="Major facilitator superfamily (MFS) profile" evidence="9">
    <location>
        <begin position="11"/>
        <end position="398"/>
    </location>
</feature>
<dbReference type="PANTHER" id="PTHR23502:SF132">
    <property type="entry name" value="POLYAMINE TRANSPORTER 2-RELATED"/>
    <property type="match status" value="1"/>
</dbReference>
<accession>A0ABW9A112</accession>
<dbReference type="CDD" id="cd17320">
    <property type="entry name" value="MFS_MdfA_MDR_like"/>
    <property type="match status" value="1"/>
</dbReference>
<dbReference type="RefSeq" id="WP_408336462.1">
    <property type="nucleotide sequence ID" value="NZ_JAQQFH010000080.1"/>
</dbReference>
<keyword evidence="8" id="KW-0997">Cell inner membrane</keyword>
<evidence type="ECO:0000256" key="5">
    <source>
        <dbReference type="ARBA" id="ARBA00022692"/>
    </source>
</evidence>
<dbReference type="PROSITE" id="PS50850">
    <property type="entry name" value="MFS"/>
    <property type="match status" value="1"/>
</dbReference>
<dbReference type="PROSITE" id="PS51257">
    <property type="entry name" value="PROKAR_LIPOPROTEIN"/>
    <property type="match status" value="1"/>
</dbReference>
<proteinExistence type="inferred from homology"/>
<dbReference type="NCBIfam" id="TIGR00710">
    <property type="entry name" value="efflux_Bcr_CflA"/>
    <property type="match status" value="1"/>
</dbReference>
<evidence type="ECO:0000256" key="1">
    <source>
        <dbReference type="ARBA" id="ARBA00004651"/>
    </source>
</evidence>
<dbReference type="Proteomes" id="UP001629249">
    <property type="component" value="Unassembled WGS sequence"/>
</dbReference>
<keyword evidence="3 8" id="KW-0813">Transport</keyword>
<keyword evidence="7 8" id="KW-0472">Membrane</keyword>
<dbReference type="InterPro" id="IPR011701">
    <property type="entry name" value="MFS"/>
</dbReference>
<dbReference type="Pfam" id="PF07690">
    <property type="entry name" value="MFS_1"/>
    <property type="match status" value="1"/>
</dbReference>
<comment type="caution">
    <text evidence="10">The sequence shown here is derived from an EMBL/GenBank/DDBJ whole genome shotgun (WGS) entry which is preliminary data.</text>
</comment>
<evidence type="ECO:0000259" key="9">
    <source>
        <dbReference type="PROSITE" id="PS50850"/>
    </source>
</evidence>
<gene>
    <name evidence="10" type="ORF">PQR66_39730</name>
</gene>
<evidence type="ECO:0000313" key="11">
    <source>
        <dbReference type="Proteomes" id="UP001629249"/>
    </source>
</evidence>
<evidence type="ECO:0000256" key="7">
    <source>
        <dbReference type="ARBA" id="ARBA00023136"/>
    </source>
</evidence>
<dbReference type="Gene3D" id="1.20.1720.10">
    <property type="entry name" value="Multidrug resistance protein D"/>
    <property type="match status" value="1"/>
</dbReference>
<feature type="transmembrane region" description="Helical" evidence="8">
    <location>
        <begin position="79"/>
        <end position="98"/>
    </location>
</feature>
<feature type="transmembrane region" description="Helical" evidence="8">
    <location>
        <begin position="217"/>
        <end position="241"/>
    </location>
</feature>
<evidence type="ECO:0000256" key="8">
    <source>
        <dbReference type="RuleBase" id="RU365088"/>
    </source>
</evidence>
<keyword evidence="11" id="KW-1185">Reference proteome</keyword>
<dbReference type="EMBL" id="JAQQFN010000070">
    <property type="protein sequence ID" value="MFL9889207.1"/>
    <property type="molecule type" value="Genomic_DNA"/>
</dbReference>
<feature type="transmembrane region" description="Helical" evidence="8">
    <location>
        <begin position="283"/>
        <end position="306"/>
    </location>
</feature>
<comment type="similarity">
    <text evidence="2 8">Belongs to the major facilitator superfamily. Bcr/CmlA family.</text>
</comment>
<evidence type="ECO:0000313" key="10">
    <source>
        <dbReference type="EMBL" id="MFL9889207.1"/>
    </source>
</evidence>
<feature type="transmembrane region" description="Helical" evidence="8">
    <location>
        <begin position="167"/>
        <end position="187"/>
    </location>
</feature>
<feature type="transmembrane region" description="Helical" evidence="8">
    <location>
        <begin position="373"/>
        <end position="393"/>
    </location>
</feature>
<evidence type="ECO:0000256" key="2">
    <source>
        <dbReference type="ARBA" id="ARBA00006236"/>
    </source>
</evidence>
<feature type="transmembrane region" description="Helical" evidence="8">
    <location>
        <begin position="47"/>
        <end position="67"/>
    </location>
</feature>
<dbReference type="NCBIfam" id="NF008314">
    <property type="entry name" value="PRK11102.1"/>
    <property type="match status" value="1"/>
</dbReference>
<evidence type="ECO:0000256" key="4">
    <source>
        <dbReference type="ARBA" id="ARBA00022475"/>
    </source>
</evidence>
<feature type="transmembrane region" description="Helical" evidence="8">
    <location>
        <begin position="104"/>
        <end position="125"/>
    </location>
</feature>
<dbReference type="InterPro" id="IPR004812">
    <property type="entry name" value="Efflux_drug-R_Bcr/CmlA"/>
</dbReference>
<feature type="transmembrane region" description="Helical" evidence="8">
    <location>
        <begin position="312"/>
        <end position="332"/>
    </location>
</feature>
<keyword evidence="6 8" id="KW-1133">Transmembrane helix</keyword>
<dbReference type="InterPro" id="IPR020846">
    <property type="entry name" value="MFS_dom"/>
</dbReference>
<comment type="caution">
    <text evidence="8">Lacks conserved residue(s) required for the propagation of feature annotation.</text>
</comment>
<feature type="transmembrane region" description="Helical" evidence="8">
    <location>
        <begin position="344"/>
        <end position="367"/>
    </location>
</feature>
<organism evidence="10 11">
    <name type="scientific">Paraburkholderia agricolaris</name>
    <dbReference type="NCBI Taxonomy" id="2152888"/>
    <lineage>
        <taxon>Bacteria</taxon>
        <taxon>Pseudomonadati</taxon>
        <taxon>Pseudomonadota</taxon>
        <taxon>Betaproteobacteria</taxon>
        <taxon>Burkholderiales</taxon>
        <taxon>Burkholderiaceae</taxon>
        <taxon>Paraburkholderia</taxon>
    </lineage>
</organism>
<feature type="transmembrane region" description="Helical" evidence="8">
    <location>
        <begin position="137"/>
        <end position="161"/>
    </location>
</feature>
<evidence type="ECO:0000256" key="3">
    <source>
        <dbReference type="ARBA" id="ARBA00022448"/>
    </source>
</evidence>
<dbReference type="InterPro" id="IPR036259">
    <property type="entry name" value="MFS_trans_sf"/>
</dbReference>
<protein>
    <recommendedName>
        <fullName evidence="8">Bcr/CflA family efflux transporter</fullName>
    </recommendedName>
</protein>
<comment type="subcellular location">
    <subcellularLocation>
        <location evidence="8">Cell inner membrane</location>
        <topology evidence="8">Multi-pass membrane protein</topology>
    </subcellularLocation>
    <subcellularLocation>
        <location evidence="1">Cell membrane</location>
        <topology evidence="1">Multi-pass membrane protein</topology>
    </subcellularLocation>
</comment>
<keyword evidence="5 8" id="KW-0812">Transmembrane</keyword>
<sequence>MSDVIRRRPDGLLVLLLGALAACGPISIDMYLPSLPSITHAFSVNSAAAQATLTSFMFGFSIGMLFYGPLSDSVGRRPVLLCGLVAYALASIACVLSFSIGSLVAFRFLQALGAGAASVLANAIARDAHEPADAARVLSMLAIVTAMGPLLAPLIGGQLLLLGGWRMVFVALTVFGTLCVVVAFLKVPETWPRERRGDSAVLKSFAAYAKLLRDPLVWGHMLCGGMAFASMFAYITATPFVYIEHFHVSAQHYGFLFGLNIVGVMLGNFINTRWVGRLGPVPIISLAATVGCLASLFVATVCLTGWGGLWSIVAGLFFVVGVVGVLVANCTTELMHRYPQSAGAAAAVFGAGQLALGAISSLAVGLWQSGAPQGMGITIGVCGLLCYAGQVLVKRQSTGRQQSVQLQ</sequence>
<evidence type="ECO:0000256" key="6">
    <source>
        <dbReference type="ARBA" id="ARBA00022989"/>
    </source>
</evidence>
<reference evidence="10 11" key="1">
    <citation type="journal article" date="2024" name="Chem. Sci.">
        <title>Discovery of megapolipeptins by genome mining of a Burkholderiales bacteria collection.</title>
        <authorList>
            <person name="Paulo B.S."/>
            <person name="Recchia M.J.J."/>
            <person name="Lee S."/>
            <person name="Fergusson C.H."/>
            <person name="Romanowski S.B."/>
            <person name="Hernandez A."/>
            <person name="Krull N."/>
            <person name="Liu D.Y."/>
            <person name="Cavanagh H."/>
            <person name="Bos A."/>
            <person name="Gray C.A."/>
            <person name="Murphy B.T."/>
            <person name="Linington R.G."/>
            <person name="Eustaquio A.S."/>
        </authorList>
    </citation>
    <scope>NUCLEOTIDE SEQUENCE [LARGE SCALE GENOMIC DNA]</scope>
    <source>
        <strain evidence="10 11">RL16-012-BIC-B</strain>
    </source>
</reference>
<feature type="transmembrane region" description="Helical" evidence="8">
    <location>
        <begin position="253"/>
        <end position="271"/>
    </location>
</feature>
<dbReference type="SUPFAM" id="SSF103473">
    <property type="entry name" value="MFS general substrate transporter"/>
    <property type="match status" value="1"/>
</dbReference>
<name>A0ABW9A112_9BURK</name>